<dbReference type="CDD" id="cd22573">
    <property type="entry name" value="RMP1_RBD"/>
    <property type="match status" value="1"/>
</dbReference>
<reference evidence="3" key="1">
    <citation type="journal article" date="2023" name="Mol. Phylogenet. Evol.">
        <title>Genome-scale phylogeny and comparative genomics of the fungal order Sordariales.</title>
        <authorList>
            <person name="Hensen N."/>
            <person name="Bonometti L."/>
            <person name="Westerberg I."/>
            <person name="Brannstrom I.O."/>
            <person name="Guillou S."/>
            <person name="Cros-Aarteil S."/>
            <person name="Calhoun S."/>
            <person name="Haridas S."/>
            <person name="Kuo A."/>
            <person name="Mondo S."/>
            <person name="Pangilinan J."/>
            <person name="Riley R."/>
            <person name="LaButti K."/>
            <person name="Andreopoulos B."/>
            <person name="Lipzen A."/>
            <person name="Chen C."/>
            <person name="Yan M."/>
            <person name="Daum C."/>
            <person name="Ng V."/>
            <person name="Clum A."/>
            <person name="Steindorff A."/>
            <person name="Ohm R.A."/>
            <person name="Martin F."/>
            <person name="Silar P."/>
            <person name="Natvig D.O."/>
            <person name="Lalanne C."/>
            <person name="Gautier V."/>
            <person name="Ament-Velasquez S.L."/>
            <person name="Kruys A."/>
            <person name="Hutchinson M.I."/>
            <person name="Powell A.J."/>
            <person name="Barry K."/>
            <person name="Miller A.N."/>
            <person name="Grigoriev I.V."/>
            <person name="Debuchy R."/>
            <person name="Gladieux P."/>
            <person name="Hiltunen Thoren M."/>
            <person name="Johannesson H."/>
        </authorList>
    </citation>
    <scope>NUCLEOTIDE SEQUENCE</scope>
    <source>
        <strain evidence="3">CBS 626.80</strain>
    </source>
</reference>
<evidence type="ECO:0000256" key="1">
    <source>
        <dbReference type="SAM" id="MobiDB-lite"/>
    </source>
</evidence>
<feature type="compositionally biased region" description="Acidic residues" evidence="1">
    <location>
        <begin position="149"/>
        <end position="158"/>
    </location>
</feature>
<feature type="region of interest" description="Disordered" evidence="1">
    <location>
        <begin position="1"/>
        <end position="61"/>
    </location>
</feature>
<dbReference type="GO" id="GO:0000294">
    <property type="term" value="P:nuclear-transcribed mRNA catabolic process, RNase MRP-dependent"/>
    <property type="evidence" value="ECO:0007669"/>
    <property type="project" value="TreeGrafter"/>
</dbReference>
<dbReference type="Pfam" id="PF20945">
    <property type="entry name" value="RMP1"/>
    <property type="match status" value="2"/>
</dbReference>
<name>A0AAN6P140_9PEZI</name>
<evidence type="ECO:0000259" key="2">
    <source>
        <dbReference type="Pfam" id="PF20945"/>
    </source>
</evidence>
<protein>
    <recommendedName>
        <fullName evidence="2">RNase MRP protein 1 RNA binding domain-containing protein</fullName>
    </recommendedName>
</protein>
<feature type="region of interest" description="Disordered" evidence="1">
    <location>
        <begin position="284"/>
        <end position="376"/>
    </location>
</feature>
<dbReference type="PANTHER" id="PTHR37792">
    <property type="entry name" value="RIBONUCLEASE MRP PROTEIN SUBUNIT RMP1"/>
    <property type="match status" value="1"/>
</dbReference>
<feature type="domain" description="RNase MRP protein 1 RNA binding" evidence="2">
    <location>
        <begin position="70"/>
        <end position="129"/>
    </location>
</feature>
<dbReference type="GO" id="GO:0042134">
    <property type="term" value="F:rRNA primary transcript binding"/>
    <property type="evidence" value="ECO:0007669"/>
    <property type="project" value="InterPro"/>
</dbReference>
<accession>A0AAN6P140</accession>
<feature type="region of interest" description="Disordered" evidence="1">
    <location>
        <begin position="135"/>
        <end position="162"/>
    </location>
</feature>
<feature type="compositionally biased region" description="Acidic residues" evidence="1">
    <location>
        <begin position="478"/>
        <end position="487"/>
    </location>
</feature>
<proteinExistence type="predicted"/>
<dbReference type="AlphaFoldDB" id="A0AAN6P140"/>
<dbReference type="Proteomes" id="UP001303222">
    <property type="component" value="Unassembled WGS sequence"/>
</dbReference>
<dbReference type="GO" id="GO:0000172">
    <property type="term" value="C:ribonuclease MRP complex"/>
    <property type="evidence" value="ECO:0007669"/>
    <property type="project" value="InterPro"/>
</dbReference>
<feature type="compositionally biased region" description="Basic residues" evidence="1">
    <location>
        <begin position="9"/>
        <end position="18"/>
    </location>
</feature>
<dbReference type="GO" id="GO:0000466">
    <property type="term" value="P:maturation of 5.8S rRNA from tricistronic rRNA transcript (SSU-rRNA, 5.8S rRNA, LSU-rRNA)"/>
    <property type="evidence" value="ECO:0007669"/>
    <property type="project" value="TreeGrafter"/>
</dbReference>
<evidence type="ECO:0000313" key="4">
    <source>
        <dbReference type="Proteomes" id="UP001303222"/>
    </source>
</evidence>
<dbReference type="InterPro" id="IPR047205">
    <property type="entry name" value="RMP1"/>
</dbReference>
<gene>
    <name evidence="3" type="ORF">QBC32DRAFT_338408</name>
</gene>
<keyword evidence="4" id="KW-1185">Reference proteome</keyword>
<evidence type="ECO:0000313" key="3">
    <source>
        <dbReference type="EMBL" id="KAK3953637.1"/>
    </source>
</evidence>
<feature type="domain" description="RNase MRP protein 1 RNA binding" evidence="2">
    <location>
        <begin position="154"/>
        <end position="206"/>
    </location>
</feature>
<organism evidence="3 4">
    <name type="scientific">Pseudoneurospora amorphoporcata</name>
    <dbReference type="NCBI Taxonomy" id="241081"/>
    <lineage>
        <taxon>Eukaryota</taxon>
        <taxon>Fungi</taxon>
        <taxon>Dikarya</taxon>
        <taxon>Ascomycota</taxon>
        <taxon>Pezizomycotina</taxon>
        <taxon>Sordariomycetes</taxon>
        <taxon>Sordariomycetidae</taxon>
        <taxon>Sordariales</taxon>
        <taxon>Sordariaceae</taxon>
        <taxon>Pseudoneurospora</taxon>
    </lineage>
</organism>
<feature type="compositionally biased region" description="Low complexity" evidence="1">
    <location>
        <begin position="399"/>
        <end position="422"/>
    </location>
</feature>
<feature type="compositionally biased region" description="Low complexity" evidence="1">
    <location>
        <begin position="19"/>
        <end position="38"/>
    </location>
</feature>
<reference evidence="3" key="2">
    <citation type="submission" date="2023-06" db="EMBL/GenBank/DDBJ databases">
        <authorList>
            <consortium name="Lawrence Berkeley National Laboratory"/>
            <person name="Mondo S.J."/>
            <person name="Hensen N."/>
            <person name="Bonometti L."/>
            <person name="Westerberg I."/>
            <person name="Brannstrom I.O."/>
            <person name="Guillou S."/>
            <person name="Cros-Aarteil S."/>
            <person name="Calhoun S."/>
            <person name="Haridas S."/>
            <person name="Kuo A."/>
            <person name="Pangilinan J."/>
            <person name="Riley R."/>
            <person name="Labutti K."/>
            <person name="Andreopoulos B."/>
            <person name="Lipzen A."/>
            <person name="Chen C."/>
            <person name="Yanf M."/>
            <person name="Daum C."/>
            <person name="Ng V."/>
            <person name="Clum A."/>
            <person name="Steindorff A."/>
            <person name="Ohm R."/>
            <person name="Martin F."/>
            <person name="Silar P."/>
            <person name="Natvig D."/>
            <person name="Lalanne C."/>
            <person name="Gautier V."/>
            <person name="Ament-Velasquez S.L."/>
            <person name="Kruys A."/>
            <person name="Hutchinson M.I."/>
            <person name="Powell A.J."/>
            <person name="Barry K."/>
            <person name="Miller A.N."/>
            <person name="Grigoriev I.V."/>
            <person name="Debuchy R."/>
            <person name="Gladieux P."/>
            <person name="Thoren M.H."/>
            <person name="Johannesson H."/>
        </authorList>
    </citation>
    <scope>NUCLEOTIDE SEQUENCE</scope>
    <source>
        <strain evidence="3">CBS 626.80</strain>
    </source>
</reference>
<feature type="compositionally biased region" description="Low complexity" evidence="1">
    <location>
        <begin position="48"/>
        <end position="61"/>
    </location>
</feature>
<dbReference type="PANTHER" id="PTHR37792:SF1">
    <property type="entry name" value="RIBONUCLEASE MRP PROTEIN SUBUNIT RMP1"/>
    <property type="match status" value="1"/>
</dbReference>
<sequence>MNCNSGSKLKSKPSKPKTKPTNNSKPTTTTTSNTTQPPVQDSQPETTSSSVSDPKFPSSLLPTLTPALDILSRFHHRNKNQHHLSKWWAEADMLRRHLRKLIEAANEWCNKQPERETKKRKEEVRKRKKKENMERLERVEGEEGKAEEEKGEGDDKEEEKEAREVRLRAGYLRGKLGPRAYLAFSQLSADRQFAHLGLMLLGILAQVDKALSAFVPVSIDDVDAGVDEAAEDRATAKDHPADDAPTRRHNDIGVAVSREELLAMLSTSGTGTPVSRLAENILARRDARDQPLPTTETEVGEPAAAPAGETRREQNKSEKKRPRAGEDEDESEPTPPVPEKKKKRKTGDGDGDDIDDIFASFDKSSKKKKASRWKTTAIATATEITTSTTATTTSIAKATTTKVKTTTTESSAPPAPPFSEAGAPKDDFDNIFASLEKPKKKKTTTKARKMDDLDDIFASFDKPKTKKKKKTGAGAGADEFDDIFGGL</sequence>
<feature type="region of interest" description="Disordered" evidence="1">
    <location>
        <begin position="399"/>
        <end position="426"/>
    </location>
</feature>
<feature type="region of interest" description="Disordered" evidence="1">
    <location>
        <begin position="464"/>
        <end position="487"/>
    </location>
</feature>
<feature type="compositionally biased region" description="Low complexity" evidence="1">
    <location>
        <begin position="293"/>
        <end position="308"/>
    </location>
</feature>
<comment type="caution">
    <text evidence="3">The sequence shown here is derived from an EMBL/GenBank/DDBJ whole genome shotgun (WGS) entry which is preliminary data.</text>
</comment>
<feature type="compositionally biased region" description="Basic and acidic residues" evidence="1">
    <location>
        <begin position="135"/>
        <end position="148"/>
    </location>
</feature>
<dbReference type="InterPro" id="IPR047204">
    <property type="entry name" value="RMP1_RBD"/>
</dbReference>
<dbReference type="EMBL" id="MU859102">
    <property type="protein sequence ID" value="KAK3953637.1"/>
    <property type="molecule type" value="Genomic_DNA"/>
</dbReference>